<organism evidence="2 3">
    <name type="scientific">Gracilimonas mengyeensis</name>
    <dbReference type="NCBI Taxonomy" id="1302730"/>
    <lineage>
        <taxon>Bacteria</taxon>
        <taxon>Pseudomonadati</taxon>
        <taxon>Balneolota</taxon>
        <taxon>Balneolia</taxon>
        <taxon>Balneolales</taxon>
        <taxon>Balneolaceae</taxon>
        <taxon>Gracilimonas</taxon>
    </lineage>
</organism>
<sequence>MRTLYTLLFSAVLMLLTVISTTNAQAQSAPGHGKNFGVGVMLGEPSGVTVKNWFSERSAFDIGAAWSLTGRNEAIHMHADYLMHSWFPENDGVAFYYGIGGRVIFADNPTAGARIPLGLTYVFTNVPLDIFVEAVPILDLAPDVKFAGNGAVGLRYYF</sequence>
<gene>
    <name evidence="2" type="ORF">SAMN06265219_10294</name>
</gene>
<evidence type="ECO:0000256" key="1">
    <source>
        <dbReference type="SAM" id="SignalP"/>
    </source>
</evidence>
<dbReference type="EMBL" id="FXTP01000002">
    <property type="protein sequence ID" value="SMO43379.1"/>
    <property type="molecule type" value="Genomic_DNA"/>
</dbReference>
<feature type="signal peptide" evidence="1">
    <location>
        <begin position="1"/>
        <end position="24"/>
    </location>
</feature>
<evidence type="ECO:0000313" key="2">
    <source>
        <dbReference type="EMBL" id="SMO43379.1"/>
    </source>
</evidence>
<proteinExistence type="predicted"/>
<evidence type="ECO:0000313" key="3">
    <source>
        <dbReference type="Proteomes" id="UP000317557"/>
    </source>
</evidence>
<evidence type="ECO:0008006" key="4">
    <source>
        <dbReference type="Google" id="ProtNLM"/>
    </source>
</evidence>
<protein>
    <recommendedName>
        <fullName evidence="4">Outer membrane insertion C-terminal signal</fullName>
    </recommendedName>
</protein>
<accession>A0A521B8I0</accession>
<reference evidence="2 3" key="1">
    <citation type="submission" date="2017-05" db="EMBL/GenBank/DDBJ databases">
        <authorList>
            <person name="Varghese N."/>
            <person name="Submissions S."/>
        </authorList>
    </citation>
    <scope>NUCLEOTIDE SEQUENCE [LARGE SCALE GENOMIC DNA]</scope>
    <source>
        <strain evidence="2 3">DSM 21985</strain>
    </source>
</reference>
<keyword evidence="1" id="KW-0732">Signal</keyword>
<dbReference type="AlphaFoldDB" id="A0A521B8I0"/>
<name>A0A521B8I0_9BACT</name>
<feature type="chain" id="PRO_5021913704" description="Outer membrane insertion C-terminal signal" evidence="1">
    <location>
        <begin position="25"/>
        <end position="158"/>
    </location>
</feature>
<keyword evidence="3" id="KW-1185">Reference proteome</keyword>
<dbReference type="RefSeq" id="WP_246075127.1">
    <property type="nucleotide sequence ID" value="NZ_FXTP01000002.1"/>
</dbReference>
<dbReference type="Proteomes" id="UP000317557">
    <property type="component" value="Unassembled WGS sequence"/>
</dbReference>